<name>A0A2P2K8U5_RHIMU</name>
<evidence type="ECO:0000313" key="1">
    <source>
        <dbReference type="EMBL" id="MBX02102.1"/>
    </source>
</evidence>
<proteinExistence type="predicted"/>
<organism evidence="1">
    <name type="scientific">Rhizophora mucronata</name>
    <name type="common">Asiatic mangrove</name>
    <dbReference type="NCBI Taxonomy" id="61149"/>
    <lineage>
        <taxon>Eukaryota</taxon>
        <taxon>Viridiplantae</taxon>
        <taxon>Streptophyta</taxon>
        <taxon>Embryophyta</taxon>
        <taxon>Tracheophyta</taxon>
        <taxon>Spermatophyta</taxon>
        <taxon>Magnoliopsida</taxon>
        <taxon>eudicotyledons</taxon>
        <taxon>Gunneridae</taxon>
        <taxon>Pentapetalae</taxon>
        <taxon>rosids</taxon>
        <taxon>fabids</taxon>
        <taxon>Malpighiales</taxon>
        <taxon>Rhizophoraceae</taxon>
        <taxon>Rhizophora</taxon>
    </lineage>
</organism>
<protein>
    <submittedName>
        <fullName evidence="1">Uncharacterized protein</fullName>
    </submittedName>
</protein>
<dbReference type="EMBL" id="GGEC01021618">
    <property type="protein sequence ID" value="MBX02102.1"/>
    <property type="molecule type" value="Transcribed_RNA"/>
</dbReference>
<dbReference type="AlphaFoldDB" id="A0A2P2K8U5"/>
<reference evidence="1" key="1">
    <citation type="submission" date="2018-02" db="EMBL/GenBank/DDBJ databases">
        <title>Rhizophora mucronata_Transcriptome.</title>
        <authorList>
            <person name="Meera S.P."/>
            <person name="Sreeshan A."/>
            <person name="Augustine A."/>
        </authorList>
    </citation>
    <scope>NUCLEOTIDE SEQUENCE</scope>
    <source>
        <tissue evidence="1">Leaf</tissue>
    </source>
</reference>
<accession>A0A2P2K8U5</accession>
<sequence>MEASIFGKSKRNRSIKRKRISNYIGTSIKTEMGNRAVILESSLMKEEKTKAIKSCHLSC</sequence>